<dbReference type="InterPro" id="IPR000182">
    <property type="entry name" value="GNAT_dom"/>
</dbReference>
<evidence type="ECO:0000313" key="3">
    <source>
        <dbReference type="Proteomes" id="UP000321518"/>
    </source>
</evidence>
<dbReference type="EMBL" id="BJWK01000003">
    <property type="protein sequence ID" value="GEM07340.1"/>
    <property type="molecule type" value="Genomic_DNA"/>
</dbReference>
<dbReference type="OrthoDB" id="630895at2759"/>
<comment type="caution">
    <text evidence="2">The sequence shown here is derived from an EMBL/GenBank/DDBJ whole genome shotgun (WGS) entry which is preliminary data.</text>
</comment>
<dbReference type="Gene3D" id="3.40.630.30">
    <property type="match status" value="1"/>
</dbReference>
<gene>
    <name evidence="2" type="ORF">Rt10032_c03g1357</name>
</gene>
<organism evidence="2 3">
    <name type="scientific">Rhodotorula toruloides</name>
    <name type="common">Yeast</name>
    <name type="synonym">Rhodosporidium toruloides</name>
    <dbReference type="NCBI Taxonomy" id="5286"/>
    <lineage>
        <taxon>Eukaryota</taxon>
        <taxon>Fungi</taxon>
        <taxon>Dikarya</taxon>
        <taxon>Basidiomycota</taxon>
        <taxon>Pucciniomycotina</taxon>
        <taxon>Microbotryomycetes</taxon>
        <taxon>Sporidiobolales</taxon>
        <taxon>Sporidiobolaceae</taxon>
        <taxon>Rhodotorula</taxon>
    </lineage>
</organism>
<dbReference type="SUPFAM" id="SSF55729">
    <property type="entry name" value="Acyl-CoA N-acyltransferases (Nat)"/>
    <property type="match status" value="1"/>
</dbReference>
<evidence type="ECO:0000259" key="1">
    <source>
        <dbReference type="Pfam" id="PF13302"/>
    </source>
</evidence>
<accession>A0A511KAF7</accession>
<dbReference type="PANTHER" id="PTHR43328:SF1">
    <property type="entry name" value="N-ACETYLTRANSFERASE DOMAIN-CONTAINING PROTEIN"/>
    <property type="match status" value="1"/>
</dbReference>
<evidence type="ECO:0000313" key="2">
    <source>
        <dbReference type="EMBL" id="GEM07340.1"/>
    </source>
</evidence>
<proteinExistence type="predicted"/>
<dbReference type="InterPro" id="IPR016181">
    <property type="entry name" value="Acyl_CoA_acyltransferase"/>
</dbReference>
<dbReference type="PANTHER" id="PTHR43328">
    <property type="entry name" value="ACETYLTRANSFERASE-RELATED"/>
    <property type="match status" value="1"/>
</dbReference>
<feature type="domain" description="N-acetyltransferase" evidence="1">
    <location>
        <begin position="69"/>
        <end position="241"/>
    </location>
</feature>
<reference evidence="2 3" key="1">
    <citation type="submission" date="2019-07" db="EMBL/GenBank/DDBJ databases">
        <title>Rhodotorula toruloides NBRC10032 genome sequencing.</title>
        <authorList>
            <person name="Shida Y."/>
            <person name="Takaku H."/>
            <person name="Ogasawara W."/>
            <person name="Mori K."/>
        </authorList>
    </citation>
    <scope>NUCLEOTIDE SEQUENCE [LARGE SCALE GENOMIC DNA]</scope>
    <source>
        <strain evidence="2 3">NBRC10032</strain>
    </source>
</reference>
<dbReference type="AlphaFoldDB" id="A0A511KAF7"/>
<protein>
    <submittedName>
        <fullName evidence="2">GNAT family acetyltransferase</fullName>
    </submittedName>
</protein>
<sequence>MSSVDNPPLPPSHAQYLSLTLTPAQCDVISSYTPFRFRTVAIADAKPGHRDSLLEPYFPLPTHTNSPPLMVTPYRPTDIPSVMRTLNDPQVAYQLVGPPYPYSETDAHGWSEMRRIEAEKVFNEVLGPKAEQALKGEKVDNWVVGDWPLGNVRRADTGEWVDERKKLIDENAAKEAGDPTLAWSYGFFLDPTYHGKGLMAHLLRSLVEGYYVPYLRAKRIYGAAFATNPASLKTQERCGFVRKSSFTEDVIASRGGGKKEVITLEWQGMRA</sequence>
<dbReference type="Pfam" id="PF13302">
    <property type="entry name" value="Acetyltransf_3"/>
    <property type="match status" value="1"/>
</dbReference>
<keyword evidence="2" id="KW-0808">Transferase</keyword>
<dbReference type="Proteomes" id="UP000321518">
    <property type="component" value="Unassembled WGS sequence"/>
</dbReference>
<name>A0A511KAF7_RHOTO</name>
<dbReference type="GO" id="GO:0016747">
    <property type="term" value="F:acyltransferase activity, transferring groups other than amino-acyl groups"/>
    <property type="evidence" value="ECO:0007669"/>
    <property type="project" value="InterPro"/>
</dbReference>